<dbReference type="PANTHER" id="PTHR10851">
    <property type="entry name" value="PYRIDOXINE-5-PHOSPHATE OXIDASE"/>
    <property type="match status" value="1"/>
</dbReference>
<comment type="cofactor">
    <cofactor evidence="1">
        <name>FMN</name>
        <dbReference type="ChEBI" id="CHEBI:58210"/>
    </cofactor>
</comment>
<dbReference type="NCBIfam" id="NF004231">
    <property type="entry name" value="PRK05679.1"/>
    <property type="match status" value="1"/>
</dbReference>
<evidence type="ECO:0000256" key="4">
    <source>
        <dbReference type="ARBA" id="ARBA00022643"/>
    </source>
</evidence>
<evidence type="ECO:0000256" key="2">
    <source>
        <dbReference type="ARBA" id="ARBA00007301"/>
    </source>
</evidence>
<dbReference type="GO" id="GO:0004733">
    <property type="term" value="F:pyridoxamine phosphate oxidase activity"/>
    <property type="evidence" value="ECO:0007669"/>
    <property type="project" value="UniProtKB-EC"/>
</dbReference>
<dbReference type="EMBL" id="JAAVJC010000307">
    <property type="protein sequence ID" value="NJQ17435.1"/>
    <property type="molecule type" value="Genomic_DNA"/>
</dbReference>
<keyword evidence="10" id="KW-1185">Reference proteome</keyword>
<dbReference type="InterPro" id="IPR000659">
    <property type="entry name" value="Pyridox_Oxase"/>
</dbReference>
<reference evidence="9 10" key="1">
    <citation type="submission" date="2020-03" db="EMBL/GenBank/DDBJ databases">
        <title>Draft genome of Streptomyces sp. ventii, isolated from the Axial Seamount in the Pacific Ocean, and resequencing of the two type strains Streptomyces lonarensis strain NCL 716 and Streptomyces bohaiensis strain 11A07.</title>
        <authorList>
            <person name="Loughran R.M."/>
            <person name="Pfannmuller K.M."/>
            <person name="Wasson B.J."/>
            <person name="Deadmond M.C."/>
            <person name="Paddock B.E."/>
            <person name="Koyack M.J."/>
            <person name="Gallegos D.A."/>
            <person name="Mitchell E.A."/>
            <person name="Ushijima B."/>
            <person name="Saw J.H."/>
            <person name="Mcphail K.L."/>
            <person name="Videau P."/>
        </authorList>
    </citation>
    <scope>NUCLEOTIDE SEQUENCE [LARGE SCALE GENOMIC DNA]</scope>
    <source>
        <strain evidence="9 10">11A07</strain>
    </source>
</reference>
<evidence type="ECO:0000259" key="8">
    <source>
        <dbReference type="Pfam" id="PF10590"/>
    </source>
</evidence>
<evidence type="ECO:0000256" key="5">
    <source>
        <dbReference type="ARBA" id="ARBA00023002"/>
    </source>
</evidence>
<dbReference type="Proteomes" id="UP000727056">
    <property type="component" value="Unassembled WGS sequence"/>
</dbReference>
<dbReference type="InterPro" id="IPR012349">
    <property type="entry name" value="Split_barrel_FMN-bd"/>
</dbReference>
<protein>
    <submittedName>
        <fullName evidence="9">Pyridoxal 5'-phosphate synthase</fullName>
        <ecNumber evidence="9">1.4.3.5</ecNumber>
    </submittedName>
</protein>
<evidence type="ECO:0000256" key="6">
    <source>
        <dbReference type="SAM" id="MobiDB-lite"/>
    </source>
</evidence>
<dbReference type="EC" id="1.4.3.5" evidence="9"/>
<keyword evidence="4" id="KW-0288">FMN</keyword>
<dbReference type="InterPro" id="IPR011576">
    <property type="entry name" value="Pyridox_Oxase_N"/>
</dbReference>
<feature type="domain" description="Pyridoxamine 5'-phosphate oxidase N-terminal" evidence="7">
    <location>
        <begin position="44"/>
        <end position="170"/>
    </location>
</feature>
<feature type="domain" description="Pyridoxine 5'-phosphate oxidase dimerisation C-terminal" evidence="8">
    <location>
        <begin position="185"/>
        <end position="224"/>
    </location>
</feature>
<comment type="caution">
    <text evidence="9">The sequence shown here is derived from an EMBL/GenBank/DDBJ whole genome shotgun (WGS) entry which is preliminary data.</text>
</comment>
<dbReference type="Pfam" id="PF01243">
    <property type="entry name" value="PNPOx_N"/>
    <property type="match status" value="1"/>
</dbReference>
<dbReference type="PIRSF" id="PIRSF000190">
    <property type="entry name" value="Pyd_amn-ph_oxd"/>
    <property type="match status" value="1"/>
</dbReference>
<dbReference type="Gene3D" id="2.30.110.10">
    <property type="entry name" value="Electron Transport, Fmn-binding Protein, Chain A"/>
    <property type="match status" value="1"/>
</dbReference>
<evidence type="ECO:0000256" key="1">
    <source>
        <dbReference type="ARBA" id="ARBA00001917"/>
    </source>
</evidence>
<dbReference type="PANTHER" id="PTHR10851:SF0">
    <property type="entry name" value="PYRIDOXINE-5'-PHOSPHATE OXIDASE"/>
    <property type="match status" value="1"/>
</dbReference>
<dbReference type="InterPro" id="IPR019576">
    <property type="entry name" value="Pyridoxamine_oxidase_dimer_C"/>
</dbReference>
<keyword evidence="3" id="KW-0285">Flavoprotein</keyword>
<proteinExistence type="inferred from homology"/>
<evidence type="ECO:0000313" key="9">
    <source>
        <dbReference type="EMBL" id="NJQ17435.1"/>
    </source>
</evidence>
<keyword evidence="5 9" id="KW-0560">Oxidoreductase</keyword>
<evidence type="ECO:0000256" key="3">
    <source>
        <dbReference type="ARBA" id="ARBA00022630"/>
    </source>
</evidence>
<sequence>MTARDQLSPAAALLGRASGPGEAPSPAWREQPGSPGPLVLRWLREAADAGVAALQAATLATVDEEGAPDARVLVLRDVSPDGAAWSFATDSGSTKGRQLAARPAAALTLHWPEQARQVRVRGEVAAGTRDDAAAEFRTRSPAARIAAHTGHQSEPLASDQAYRQAAEAARRLVAADPDAVPPGHTVYTLHAREVEFWQGAPDRFHQRLHYHRTADGWDARRLWP</sequence>
<dbReference type="Pfam" id="PF10590">
    <property type="entry name" value="PNP_phzG_C"/>
    <property type="match status" value="1"/>
</dbReference>
<name>A0ABX1CHZ0_9ACTN</name>
<comment type="similarity">
    <text evidence="2">Belongs to the pyridoxamine 5'-phosphate oxidase family.</text>
</comment>
<organism evidence="9 10">
    <name type="scientific">Streptomyces bohaiensis</name>
    <dbReference type="NCBI Taxonomy" id="1431344"/>
    <lineage>
        <taxon>Bacteria</taxon>
        <taxon>Bacillati</taxon>
        <taxon>Actinomycetota</taxon>
        <taxon>Actinomycetes</taxon>
        <taxon>Kitasatosporales</taxon>
        <taxon>Streptomycetaceae</taxon>
        <taxon>Streptomyces</taxon>
    </lineage>
</organism>
<feature type="region of interest" description="Disordered" evidence="6">
    <location>
        <begin position="1"/>
        <end position="36"/>
    </location>
</feature>
<evidence type="ECO:0000259" key="7">
    <source>
        <dbReference type="Pfam" id="PF01243"/>
    </source>
</evidence>
<dbReference type="SUPFAM" id="SSF50475">
    <property type="entry name" value="FMN-binding split barrel"/>
    <property type="match status" value="1"/>
</dbReference>
<gene>
    <name evidence="9" type="ORF">HCN52_21485</name>
</gene>
<evidence type="ECO:0000313" key="10">
    <source>
        <dbReference type="Proteomes" id="UP000727056"/>
    </source>
</evidence>
<accession>A0ABX1CHZ0</accession>